<dbReference type="Pfam" id="PF07669">
    <property type="entry name" value="Eco57I"/>
    <property type="match status" value="1"/>
</dbReference>
<dbReference type="PRINTS" id="PR00507">
    <property type="entry name" value="N12N6MTFRASE"/>
</dbReference>
<evidence type="ECO:0000256" key="2">
    <source>
        <dbReference type="ARBA" id="ARBA00022603"/>
    </source>
</evidence>
<reference evidence="8" key="1">
    <citation type="submission" date="2021-08" db="EMBL/GenBank/DDBJ databases">
        <authorList>
            <person name="Stevens D.C."/>
        </authorList>
    </citation>
    <scope>NUCLEOTIDE SEQUENCE</scope>
    <source>
        <strain evidence="8">DSM 53165</strain>
    </source>
</reference>
<evidence type="ECO:0000313" key="9">
    <source>
        <dbReference type="Proteomes" id="UP001139031"/>
    </source>
</evidence>
<feature type="compositionally biased region" description="Pro residues" evidence="6">
    <location>
        <begin position="1347"/>
        <end position="1357"/>
    </location>
</feature>
<name>A0ABS7TMF4_9BACT</name>
<evidence type="ECO:0000256" key="1">
    <source>
        <dbReference type="ARBA" id="ARBA00011900"/>
    </source>
</evidence>
<evidence type="ECO:0000313" key="8">
    <source>
        <dbReference type="EMBL" id="MBZ5709322.1"/>
    </source>
</evidence>
<dbReference type="InterPro" id="IPR029063">
    <property type="entry name" value="SAM-dependent_MTases_sf"/>
</dbReference>
<keyword evidence="2 8" id="KW-0489">Methyltransferase</keyword>
<dbReference type="EMBL" id="JAIRAU010000005">
    <property type="protein sequence ID" value="MBZ5709322.1"/>
    <property type="molecule type" value="Genomic_DNA"/>
</dbReference>
<organism evidence="8 9">
    <name type="scientific">Nannocystis pusilla</name>
    <dbReference type="NCBI Taxonomy" id="889268"/>
    <lineage>
        <taxon>Bacteria</taxon>
        <taxon>Pseudomonadati</taxon>
        <taxon>Myxococcota</taxon>
        <taxon>Polyangia</taxon>
        <taxon>Nannocystales</taxon>
        <taxon>Nannocystaceae</taxon>
        <taxon>Nannocystis</taxon>
    </lineage>
</organism>
<feature type="region of interest" description="Disordered" evidence="6">
    <location>
        <begin position="1378"/>
        <end position="1500"/>
    </location>
</feature>
<evidence type="ECO:0000259" key="7">
    <source>
        <dbReference type="Pfam" id="PF07669"/>
    </source>
</evidence>
<feature type="compositionally biased region" description="Basic and acidic residues" evidence="6">
    <location>
        <begin position="1397"/>
        <end position="1410"/>
    </location>
</feature>
<feature type="domain" description="Type II methyltransferase M.TaqI-like" evidence="7">
    <location>
        <begin position="548"/>
        <end position="798"/>
    </location>
</feature>
<feature type="region of interest" description="Disordered" evidence="6">
    <location>
        <begin position="1333"/>
        <end position="1357"/>
    </location>
</feature>
<gene>
    <name evidence="8" type="ORF">K7C98_08620</name>
</gene>
<dbReference type="Gene3D" id="3.40.50.150">
    <property type="entry name" value="Vaccinia Virus protein VP39"/>
    <property type="match status" value="2"/>
</dbReference>
<protein>
    <recommendedName>
        <fullName evidence="1">site-specific DNA-methyltransferase (adenine-specific)</fullName>
        <ecNumber evidence="1">2.1.1.72</ecNumber>
    </recommendedName>
</protein>
<sequence length="1571" mass="174674">MTRLARKTNFQFPTLRSEGNLLPDDLLQRVAAQDPRLPGLSPEAYHLLPGETLREAISRAWLRLQGVWTSFQAALARLPPDDRATTVTRDRWLLPLLQELGYGRLVAARPLEIGDRSFPISHAYQHSPIHLLGWRVDLDRRTEKVAGAAHSAPHSLVQDLLNRSDDHLWALLSNGRTLRLLRDNISLVRQAYLEFDLEAMMTGEHFADFAQLWLVCHQSRVEAAKPNECWLEKWFLHARDEGIRALHRLRGGVQRTIELLGSGFLKHRANAPLRESLQSGNLDVQDFYRELLRLAYQLIFLFVAEDRGLLLDPAAPEAARERYTRYYATARLRRLAERRRSGPHGDLWQGLRLVLGKLYAGCPELGLPALGSFLWSTRATPHLDRAELANEDLLAAFHALARVDDERGVSYSVSWQSLAADELGSVYEALLELHPRLHTETGLFELATAAGNERKTSGSYYTPEELVERLLDSALTPVLNAATLGKPRDIGIAALLDLKVCDPACGSGHFLVAAARRIARRLASLRTGDDEPAPSAMQAALREVVGRCLFGVDINPMAVELCKVSLWMEALDPGKPLSFLESHIQCGNALLGATPALLARGIPEDAFATVLEGDDREAAKNLRKRDRDERKGARATLDLFAAQSPAAAPTSADADLLRTRAQQVDRAADGSLPAVEAKESDFATWQASPEQRRAEFLADLWCASLVWPKTPELIDAAPTTSEWLHLLRKPDGAKPTTLQTLAEAKKQYKFFHWHLRFPQVFAPATENTAPDDPCGWTGGFDVMLGNPPWERVKLQEKEFFAERAPEVAAADNAAQRKRLMAELPRTQPALWAAWRAATRASDGESLIYRTSGRFPLCGRGDVNTYSIFAEINLQLLSPWGRSGFIVPTGLATDATTSPFIAHLVDRAALASLVSFENFGTTFASVNNRQSFCLVTLSAAPVVAMRFQFNVNQPDREVDLGPTEYTLQPADFRLLNPNTLSCPTFRTKRDADIVKAIYRRVPVLWREDAADGNPWNLSFRAMLHMANESGLFRSREELLHDGWQLRGAIFARDDKQMLPLYEAKMVQHYDHRFASLIEGDPGGRPSRKFEGWYGADTRNPEEFITPRYWVDSTEVASLIHEFPASWHRGWFIGFRDITRSTDARTVIASVVPHTAIGHTLPLVLLGSDFIPSSCGFLASLLSFALDYVVRQKLGGTHLTYGYLKQLPILPPKTYNKGVTWDNRATKLNDWLRPRVLELAYTAWDLEHFARDLGHEGPPFRWDDTRRFLLRAELDAAFFHLYGITRDDAAWILDTFWVIRQKDEKAHGEYRTKRVILERYDAMAQAIATGHPYQTILDPPPAHASLTHPPRPPGAPIWPLPPAPPEVVVDFTAAPEELIPKATAAKPEKPRKQRSTAAKPERPASKPADDFRLTNPPHTPQLGLTFGASPEPPPPPASDFQLSAPAPQLGLGFASTTPQPALPVTAQASASTTTPQPSSALDAAPAAPPTSARTDDDPPRIRALRDAGGKLARPEVLAVLRALHRATDPLSKDQILVATGIDDKAWPALIKFLLEADLVAAQGQRRGTRYTLC</sequence>
<feature type="compositionally biased region" description="Basic and acidic residues" evidence="6">
    <location>
        <begin position="1491"/>
        <end position="1500"/>
    </location>
</feature>
<evidence type="ECO:0000256" key="6">
    <source>
        <dbReference type="SAM" id="MobiDB-lite"/>
    </source>
</evidence>
<dbReference type="InterPro" id="IPR050953">
    <property type="entry name" value="N4_N6_ade-DNA_methylase"/>
</dbReference>
<evidence type="ECO:0000256" key="5">
    <source>
        <dbReference type="ARBA" id="ARBA00047942"/>
    </source>
</evidence>
<comment type="caution">
    <text evidence="8">The sequence shown here is derived from an EMBL/GenBank/DDBJ whole genome shotgun (WGS) entry which is preliminary data.</text>
</comment>
<keyword evidence="4" id="KW-0949">S-adenosyl-L-methionine</keyword>
<dbReference type="PANTHER" id="PTHR33841:SF1">
    <property type="entry name" value="DNA METHYLTRANSFERASE A"/>
    <property type="match status" value="1"/>
</dbReference>
<accession>A0ABS7TMF4</accession>
<dbReference type="Proteomes" id="UP001139031">
    <property type="component" value="Unassembled WGS sequence"/>
</dbReference>
<keyword evidence="3" id="KW-0808">Transferase</keyword>
<dbReference type="InterPro" id="IPR011639">
    <property type="entry name" value="MethylTrfase_TaqI-like_dom"/>
</dbReference>
<dbReference type="GO" id="GO:0008168">
    <property type="term" value="F:methyltransferase activity"/>
    <property type="evidence" value="ECO:0007669"/>
    <property type="project" value="UniProtKB-KW"/>
</dbReference>
<evidence type="ECO:0000256" key="4">
    <source>
        <dbReference type="ARBA" id="ARBA00022691"/>
    </source>
</evidence>
<dbReference type="PANTHER" id="PTHR33841">
    <property type="entry name" value="DNA METHYLTRANSFERASE YEEA-RELATED"/>
    <property type="match status" value="1"/>
</dbReference>
<dbReference type="EC" id="2.1.1.72" evidence="1"/>
<dbReference type="GO" id="GO:0032259">
    <property type="term" value="P:methylation"/>
    <property type="evidence" value="ECO:0007669"/>
    <property type="project" value="UniProtKB-KW"/>
</dbReference>
<evidence type="ECO:0000256" key="3">
    <source>
        <dbReference type="ARBA" id="ARBA00022679"/>
    </source>
</evidence>
<dbReference type="RefSeq" id="WP_224191099.1">
    <property type="nucleotide sequence ID" value="NZ_JAIRAU010000005.1"/>
</dbReference>
<keyword evidence="9" id="KW-1185">Reference proteome</keyword>
<feature type="compositionally biased region" description="Low complexity" evidence="6">
    <location>
        <begin position="1463"/>
        <end position="1490"/>
    </location>
</feature>
<dbReference type="SUPFAM" id="SSF53335">
    <property type="entry name" value="S-adenosyl-L-methionine-dependent methyltransferases"/>
    <property type="match status" value="1"/>
</dbReference>
<comment type="catalytic activity">
    <reaction evidence="5">
        <text>a 2'-deoxyadenosine in DNA + S-adenosyl-L-methionine = an N(6)-methyl-2'-deoxyadenosine in DNA + S-adenosyl-L-homocysteine + H(+)</text>
        <dbReference type="Rhea" id="RHEA:15197"/>
        <dbReference type="Rhea" id="RHEA-COMP:12418"/>
        <dbReference type="Rhea" id="RHEA-COMP:12419"/>
        <dbReference type="ChEBI" id="CHEBI:15378"/>
        <dbReference type="ChEBI" id="CHEBI:57856"/>
        <dbReference type="ChEBI" id="CHEBI:59789"/>
        <dbReference type="ChEBI" id="CHEBI:90615"/>
        <dbReference type="ChEBI" id="CHEBI:90616"/>
        <dbReference type="EC" id="2.1.1.72"/>
    </reaction>
</comment>
<proteinExistence type="predicted"/>